<dbReference type="OrthoDB" id="9800587at2"/>
<dbReference type="GO" id="GO:0005737">
    <property type="term" value="C:cytoplasm"/>
    <property type="evidence" value="ECO:0007669"/>
    <property type="project" value="TreeGrafter"/>
</dbReference>
<dbReference type="Proteomes" id="UP000295106">
    <property type="component" value="Unassembled WGS sequence"/>
</dbReference>
<evidence type="ECO:0000256" key="2">
    <source>
        <dbReference type="HAMAP-Rule" id="MF_00634"/>
    </source>
</evidence>
<organism evidence="3 4">
    <name type="scientific">Rubrivivax gelatinosus</name>
    <name type="common">Rhodocyclus gelatinosus</name>
    <name type="synonym">Rhodopseudomonas gelatinosa</name>
    <dbReference type="NCBI Taxonomy" id="28068"/>
    <lineage>
        <taxon>Bacteria</taxon>
        <taxon>Pseudomonadati</taxon>
        <taxon>Pseudomonadota</taxon>
        <taxon>Betaproteobacteria</taxon>
        <taxon>Burkholderiales</taxon>
        <taxon>Sphaerotilaceae</taxon>
        <taxon>Rubrivivax</taxon>
    </lineage>
</organism>
<dbReference type="InterPro" id="IPR036591">
    <property type="entry name" value="YggU-like_sf"/>
</dbReference>
<dbReference type="EMBL" id="SLXD01000011">
    <property type="protein sequence ID" value="TCP00926.1"/>
    <property type="molecule type" value="Genomic_DNA"/>
</dbReference>
<dbReference type="Gene3D" id="3.30.1200.10">
    <property type="entry name" value="YggU-like"/>
    <property type="match status" value="1"/>
</dbReference>
<dbReference type="GeneID" id="99683125"/>
<dbReference type="InterPro" id="IPR003746">
    <property type="entry name" value="DUF167"/>
</dbReference>
<reference evidence="3 4" key="1">
    <citation type="submission" date="2019-03" db="EMBL/GenBank/DDBJ databases">
        <title>Genomic Encyclopedia of Type Strains, Phase IV (KMG-IV): sequencing the most valuable type-strain genomes for metagenomic binning, comparative biology and taxonomic classification.</title>
        <authorList>
            <person name="Goeker M."/>
        </authorList>
    </citation>
    <scope>NUCLEOTIDE SEQUENCE [LARGE SCALE GENOMIC DNA]</scope>
    <source>
        <strain evidence="3 4">DSM 1709</strain>
    </source>
</reference>
<dbReference type="Pfam" id="PF02594">
    <property type="entry name" value="DUF167"/>
    <property type="match status" value="1"/>
</dbReference>
<sequence length="103" mass="10849">MNDAPPCLSVAGAAASRLRVAVVPNARRTGADGLHDGALRVRLNAPPVDGKANDTLLAWLADELDLPKRAVRLTHGQTGRRKTIELDAAPDAVAAWLQRVLAA</sequence>
<evidence type="ECO:0000256" key="1">
    <source>
        <dbReference type="ARBA" id="ARBA00010364"/>
    </source>
</evidence>
<protein>
    <recommendedName>
        <fullName evidence="2">UPF0235 protein EV684_111130</fullName>
    </recommendedName>
</protein>
<dbReference type="HAMAP" id="MF_00634">
    <property type="entry name" value="UPF0235"/>
    <property type="match status" value="1"/>
</dbReference>
<dbReference type="RefSeq" id="WP_132648549.1">
    <property type="nucleotide sequence ID" value="NZ_CP181386.1"/>
</dbReference>
<dbReference type="PANTHER" id="PTHR13420">
    <property type="entry name" value="UPF0235 PROTEIN C15ORF40"/>
    <property type="match status" value="1"/>
</dbReference>
<name>A0A4R2ME51_RUBGE</name>
<dbReference type="AlphaFoldDB" id="A0A4R2ME51"/>
<gene>
    <name evidence="3" type="ORF">EV684_111130</name>
</gene>
<dbReference type="SUPFAM" id="SSF69786">
    <property type="entry name" value="YggU-like"/>
    <property type="match status" value="1"/>
</dbReference>
<proteinExistence type="inferred from homology"/>
<evidence type="ECO:0000313" key="4">
    <source>
        <dbReference type="Proteomes" id="UP000295106"/>
    </source>
</evidence>
<dbReference type="NCBIfam" id="TIGR00251">
    <property type="entry name" value="DUF167 family protein"/>
    <property type="match status" value="1"/>
</dbReference>
<dbReference type="PANTHER" id="PTHR13420:SF7">
    <property type="entry name" value="UPF0235 PROTEIN C15ORF40"/>
    <property type="match status" value="1"/>
</dbReference>
<comment type="similarity">
    <text evidence="1 2">Belongs to the UPF0235 family.</text>
</comment>
<dbReference type="SMART" id="SM01152">
    <property type="entry name" value="DUF167"/>
    <property type="match status" value="1"/>
</dbReference>
<accession>A0A4R2ME51</accession>
<evidence type="ECO:0000313" key="3">
    <source>
        <dbReference type="EMBL" id="TCP00926.1"/>
    </source>
</evidence>
<comment type="caution">
    <text evidence="3">The sequence shown here is derived from an EMBL/GenBank/DDBJ whole genome shotgun (WGS) entry which is preliminary data.</text>
</comment>